<feature type="transmembrane region" description="Helical" evidence="1">
    <location>
        <begin position="47"/>
        <end position="71"/>
    </location>
</feature>
<evidence type="ECO:0000313" key="2">
    <source>
        <dbReference type="EMBL" id="PKN02867.1"/>
    </source>
</evidence>
<dbReference type="AlphaFoldDB" id="A0A2N2F3X6"/>
<name>A0A2N2F3X6_9BACT</name>
<dbReference type="EMBL" id="PHAO01000001">
    <property type="protein sequence ID" value="PKN02867.1"/>
    <property type="molecule type" value="Genomic_DNA"/>
</dbReference>
<feature type="transmembrane region" description="Helical" evidence="1">
    <location>
        <begin position="91"/>
        <end position="108"/>
    </location>
</feature>
<gene>
    <name evidence="2" type="ORF">CVU76_02475</name>
</gene>
<keyword evidence="1" id="KW-1133">Transmembrane helix</keyword>
<dbReference type="Proteomes" id="UP000233417">
    <property type="component" value="Unassembled WGS sequence"/>
</dbReference>
<evidence type="ECO:0000256" key="1">
    <source>
        <dbReference type="SAM" id="Phobius"/>
    </source>
</evidence>
<feature type="transmembrane region" description="Helical" evidence="1">
    <location>
        <begin position="6"/>
        <end position="26"/>
    </location>
</feature>
<keyword evidence="1" id="KW-0472">Membrane</keyword>
<sequence>MEAIPVPRELIVPLTAVLLATVTYLLKDVNKGKGLGTQIWNIAQGMFGVLAAFWLVLNVMLRLTGIAWSRFLTNQYVSAFLAELTIETETFPDWVVILVAVGLFYLSIKVAAGSGTSVWGKIGNILKYYALFLILLGIVSSILFALVNTVAKSFLSNPYVISLLKEFGFVP</sequence>
<accession>A0A2N2F3X6</accession>
<protein>
    <submittedName>
        <fullName evidence="2">Uncharacterized protein</fullName>
    </submittedName>
</protein>
<reference evidence="2 3" key="1">
    <citation type="journal article" date="2017" name="ISME J.">
        <title>Potential for microbial H2 and metal transformations associated with novel bacteria and archaea in deep terrestrial subsurface sediments.</title>
        <authorList>
            <person name="Hernsdorf A.W."/>
            <person name="Amano Y."/>
            <person name="Miyakawa K."/>
            <person name="Ise K."/>
            <person name="Suzuki Y."/>
            <person name="Anantharaman K."/>
            <person name="Probst A."/>
            <person name="Burstein D."/>
            <person name="Thomas B.C."/>
            <person name="Banfield J.F."/>
        </authorList>
    </citation>
    <scope>NUCLEOTIDE SEQUENCE [LARGE SCALE GENOMIC DNA]</scope>
    <source>
        <strain evidence="2">HGW-Dojkabacteria-1</strain>
    </source>
</reference>
<feature type="transmembrane region" description="Helical" evidence="1">
    <location>
        <begin position="128"/>
        <end position="147"/>
    </location>
</feature>
<comment type="caution">
    <text evidence="2">The sequence shown here is derived from an EMBL/GenBank/DDBJ whole genome shotgun (WGS) entry which is preliminary data.</text>
</comment>
<evidence type="ECO:0000313" key="3">
    <source>
        <dbReference type="Proteomes" id="UP000233417"/>
    </source>
</evidence>
<organism evidence="2 3">
    <name type="scientific">Candidatus Dojkabacteria bacterium HGW-Dojkabacteria-1</name>
    <dbReference type="NCBI Taxonomy" id="2013761"/>
    <lineage>
        <taxon>Bacteria</taxon>
        <taxon>Candidatus Dojkabacteria</taxon>
    </lineage>
</organism>
<keyword evidence="1" id="KW-0812">Transmembrane</keyword>
<proteinExistence type="predicted"/>